<dbReference type="EMBL" id="UINC01011535">
    <property type="protein sequence ID" value="SVA50859.1"/>
    <property type="molecule type" value="Genomic_DNA"/>
</dbReference>
<name>A0A381WEA8_9ZZZZ</name>
<keyword evidence="1" id="KW-1133">Transmembrane helix</keyword>
<proteinExistence type="predicted"/>
<feature type="transmembrane region" description="Helical" evidence="1">
    <location>
        <begin position="7"/>
        <end position="25"/>
    </location>
</feature>
<dbReference type="AlphaFoldDB" id="A0A381WEA8"/>
<evidence type="ECO:0000256" key="1">
    <source>
        <dbReference type="SAM" id="Phobius"/>
    </source>
</evidence>
<accession>A0A381WEA8</accession>
<sequence length="179" mass="21154">MINDYSVKFFFVIIFLFFACTQLPLDQETELKTPVQKSYEKYFHRNKNSLDPIEGIWTEYAVGTLYGDHKVIKRETEPKRARWIVVKKGNIYKILNIYGNQHFFDASFTPTNKKGFYHFECSIRETKDQISTMAQVFGVDRIEMAYNAPKGVFNDVYTLSNDNLELHWEIQWLKSTPPK</sequence>
<reference evidence="2" key="1">
    <citation type="submission" date="2018-05" db="EMBL/GenBank/DDBJ databases">
        <authorList>
            <person name="Lanie J.A."/>
            <person name="Ng W.-L."/>
            <person name="Kazmierczak K.M."/>
            <person name="Andrzejewski T.M."/>
            <person name="Davidsen T.M."/>
            <person name="Wayne K.J."/>
            <person name="Tettelin H."/>
            <person name="Glass J.I."/>
            <person name="Rusch D."/>
            <person name="Podicherti R."/>
            <person name="Tsui H.-C.T."/>
            <person name="Winkler M.E."/>
        </authorList>
    </citation>
    <scope>NUCLEOTIDE SEQUENCE</scope>
</reference>
<gene>
    <name evidence="2" type="ORF">METZ01_LOCUS103713</name>
</gene>
<keyword evidence="1" id="KW-0472">Membrane</keyword>
<evidence type="ECO:0000313" key="2">
    <source>
        <dbReference type="EMBL" id="SVA50859.1"/>
    </source>
</evidence>
<protein>
    <submittedName>
        <fullName evidence="2">Uncharacterized protein</fullName>
    </submittedName>
</protein>
<keyword evidence="1" id="KW-0812">Transmembrane</keyword>
<organism evidence="2">
    <name type="scientific">marine metagenome</name>
    <dbReference type="NCBI Taxonomy" id="408172"/>
    <lineage>
        <taxon>unclassified sequences</taxon>
        <taxon>metagenomes</taxon>
        <taxon>ecological metagenomes</taxon>
    </lineage>
</organism>